<keyword evidence="4" id="KW-1185">Reference proteome</keyword>
<dbReference type="Proteomes" id="UP000663829">
    <property type="component" value="Unassembled WGS sequence"/>
</dbReference>
<keyword evidence="1" id="KW-0175">Coiled coil</keyword>
<dbReference type="EMBL" id="CAJOBC010088449">
    <property type="protein sequence ID" value="CAF4368908.1"/>
    <property type="molecule type" value="Genomic_DNA"/>
</dbReference>
<dbReference type="Proteomes" id="UP000681722">
    <property type="component" value="Unassembled WGS sequence"/>
</dbReference>
<protein>
    <submittedName>
        <fullName evidence="2">Uncharacterized protein</fullName>
    </submittedName>
</protein>
<reference evidence="2" key="1">
    <citation type="submission" date="2021-02" db="EMBL/GenBank/DDBJ databases">
        <authorList>
            <person name="Nowell W R."/>
        </authorList>
    </citation>
    <scope>NUCLEOTIDE SEQUENCE</scope>
</reference>
<evidence type="ECO:0000313" key="3">
    <source>
        <dbReference type="EMBL" id="CAF4368908.1"/>
    </source>
</evidence>
<evidence type="ECO:0000313" key="2">
    <source>
        <dbReference type="EMBL" id="CAF1507798.1"/>
    </source>
</evidence>
<evidence type="ECO:0000256" key="1">
    <source>
        <dbReference type="SAM" id="Coils"/>
    </source>
</evidence>
<dbReference type="AlphaFoldDB" id="A0A815TPA2"/>
<comment type="caution">
    <text evidence="2">The sequence shown here is derived from an EMBL/GenBank/DDBJ whole genome shotgun (WGS) entry which is preliminary data.</text>
</comment>
<dbReference type="EMBL" id="CAJNOQ010022918">
    <property type="protein sequence ID" value="CAF1507798.1"/>
    <property type="molecule type" value="Genomic_DNA"/>
</dbReference>
<dbReference type="OrthoDB" id="10026175at2759"/>
<feature type="coiled-coil region" evidence="1">
    <location>
        <begin position="69"/>
        <end position="138"/>
    </location>
</feature>
<proteinExistence type="predicted"/>
<accession>A0A815TPA2</accession>
<sequence>MQPKCVHCAGNHYSNAVKCPIVKQYRAELTKKLLSVNCTATTEINNLLYNPANFPPLHPSQKVSIAGTNNMLRTKLDELVNNMSKMNEALDKIVAKNEKVEQFMHDKIRSDKIIADDIELLKKNDKTLETNLVQHELKLKRHENLTTKHEDIFSKLMLPTLNEMSKVILSFNQDRQGRSIDRSLKTNLEVMRKQLKLAMEGKIY</sequence>
<organism evidence="2 4">
    <name type="scientific">Didymodactylos carnosus</name>
    <dbReference type="NCBI Taxonomy" id="1234261"/>
    <lineage>
        <taxon>Eukaryota</taxon>
        <taxon>Metazoa</taxon>
        <taxon>Spiralia</taxon>
        <taxon>Gnathifera</taxon>
        <taxon>Rotifera</taxon>
        <taxon>Eurotatoria</taxon>
        <taxon>Bdelloidea</taxon>
        <taxon>Philodinida</taxon>
        <taxon>Philodinidae</taxon>
        <taxon>Didymodactylos</taxon>
    </lineage>
</organism>
<gene>
    <name evidence="2" type="ORF">GPM918_LOCUS36976</name>
    <name evidence="3" type="ORF">SRO942_LOCUS37732</name>
</gene>
<name>A0A815TPA2_9BILA</name>
<evidence type="ECO:0000313" key="4">
    <source>
        <dbReference type="Proteomes" id="UP000663829"/>
    </source>
</evidence>